<keyword evidence="6" id="KW-1185">Reference proteome</keyword>
<keyword evidence="2" id="KW-0560">Oxidoreductase</keyword>
<dbReference type="PANTHER" id="PTHR44196:SF1">
    <property type="entry name" value="DEHYDROGENASE_REDUCTASE SDR FAMILY MEMBER 7B"/>
    <property type="match status" value="1"/>
</dbReference>
<evidence type="ECO:0000256" key="1">
    <source>
        <dbReference type="ARBA" id="ARBA00006484"/>
    </source>
</evidence>
<evidence type="ECO:0000256" key="2">
    <source>
        <dbReference type="ARBA" id="ARBA00023002"/>
    </source>
</evidence>
<dbReference type="InterPro" id="IPR020904">
    <property type="entry name" value="Sc_DH/Rdtase_CS"/>
</dbReference>
<dbReference type="InterPro" id="IPR002347">
    <property type="entry name" value="SDR_fam"/>
</dbReference>
<evidence type="ECO:0000313" key="6">
    <source>
        <dbReference type="Proteomes" id="UP000216339"/>
    </source>
</evidence>
<evidence type="ECO:0000256" key="3">
    <source>
        <dbReference type="RuleBase" id="RU000363"/>
    </source>
</evidence>
<dbReference type="InterPro" id="IPR057326">
    <property type="entry name" value="KR_dom"/>
</dbReference>
<name>A0A271IX51_9BACT</name>
<dbReference type="AlphaFoldDB" id="A0A271IX51"/>
<dbReference type="GO" id="GO:0016020">
    <property type="term" value="C:membrane"/>
    <property type="evidence" value="ECO:0007669"/>
    <property type="project" value="TreeGrafter"/>
</dbReference>
<reference evidence="5 6" key="1">
    <citation type="submission" date="2016-11" db="EMBL/GenBank/DDBJ databases">
        <title>Study of marine rhodopsin-containing bacteria.</title>
        <authorList>
            <person name="Yoshizawa S."/>
            <person name="Kumagai Y."/>
            <person name="Kogure K."/>
        </authorList>
    </citation>
    <scope>NUCLEOTIDE SEQUENCE [LARGE SCALE GENOMIC DNA]</scope>
    <source>
        <strain evidence="5 6">SAORIC-28</strain>
    </source>
</reference>
<dbReference type="NCBIfam" id="NF005495">
    <property type="entry name" value="PRK07109.1"/>
    <property type="match status" value="1"/>
</dbReference>
<comment type="caution">
    <text evidence="5">The sequence shown here is derived from an EMBL/GenBank/DDBJ whole genome shotgun (WGS) entry which is preliminary data.</text>
</comment>
<gene>
    <name evidence="5" type="ORF">BSZ37_00980</name>
</gene>
<dbReference type="RefSeq" id="WP_095508750.1">
    <property type="nucleotide sequence ID" value="NZ_MQWD01000001.1"/>
</dbReference>
<dbReference type="SMART" id="SM00822">
    <property type="entry name" value="PKS_KR"/>
    <property type="match status" value="1"/>
</dbReference>
<dbReference type="EMBL" id="MQWD01000001">
    <property type="protein sequence ID" value="PAP75119.1"/>
    <property type="molecule type" value="Genomic_DNA"/>
</dbReference>
<evidence type="ECO:0000259" key="4">
    <source>
        <dbReference type="SMART" id="SM00822"/>
    </source>
</evidence>
<dbReference type="GO" id="GO:0016491">
    <property type="term" value="F:oxidoreductase activity"/>
    <property type="evidence" value="ECO:0007669"/>
    <property type="project" value="UniProtKB-KW"/>
</dbReference>
<feature type="domain" description="Ketoreductase" evidence="4">
    <location>
        <begin position="11"/>
        <end position="198"/>
    </location>
</feature>
<protein>
    <recommendedName>
        <fullName evidence="4">Ketoreductase domain-containing protein</fullName>
    </recommendedName>
</protein>
<dbReference type="Proteomes" id="UP000216339">
    <property type="component" value="Unassembled WGS sequence"/>
</dbReference>
<organism evidence="5 6">
    <name type="scientific">Rubrivirga marina</name>
    <dbReference type="NCBI Taxonomy" id="1196024"/>
    <lineage>
        <taxon>Bacteria</taxon>
        <taxon>Pseudomonadati</taxon>
        <taxon>Rhodothermota</taxon>
        <taxon>Rhodothermia</taxon>
        <taxon>Rhodothermales</taxon>
        <taxon>Rubricoccaceae</taxon>
        <taxon>Rubrivirga</taxon>
    </lineage>
</organism>
<dbReference type="PANTHER" id="PTHR44196">
    <property type="entry name" value="DEHYDROGENASE/REDUCTASE SDR FAMILY MEMBER 7B"/>
    <property type="match status" value="1"/>
</dbReference>
<dbReference type="OrthoDB" id="9775296at2"/>
<dbReference type="PROSITE" id="PS00061">
    <property type="entry name" value="ADH_SHORT"/>
    <property type="match status" value="1"/>
</dbReference>
<dbReference type="Gene3D" id="3.40.50.720">
    <property type="entry name" value="NAD(P)-binding Rossmann-like Domain"/>
    <property type="match status" value="1"/>
</dbReference>
<dbReference type="PRINTS" id="PR00081">
    <property type="entry name" value="GDHRDH"/>
</dbReference>
<dbReference type="Pfam" id="PF00106">
    <property type="entry name" value="adh_short"/>
    <property type="match status" value="1"/>
</dbReference>
<dbReference type="SUPFAM" id="SSF51735">
    <property type="entry name" value="NAD(P)-binding Rossmann-fold domains"/>
    <property type="match status" value="1"/>
</dbReference>
<proteinExistence type="inferred from homology"/>
<dbReference type="PRINTS" id="PR00080">
    <property type="entry name" value="SDRFAMILY"/>
</dbReference>
<evidence type="ECO:0000313" key="5">
    <source>
        <dbReference type="EMBL" id="PAP75119.1"/>
    </source>
</evidence>
<sequence length="334" mass="34842">MSVSLKPLDQQTIVITGATSGIGLATALLAAERGATLVLAARSADDLDEAAAQCRAKGATVETVAADVADAAVHQLIHDTAHEAFGGFDTWVNNAGVSVYGELKDIPEEDARQLFETNYWGVVHGSLTAAKHFREKGSSGALINVGSVLSDRAIPLQGHYSASKHAVKGFTDALRMELEKEGVPVSVTLVKPSAINTPYAEHAANHMDREAKLPPPTYAPEVVARAILHAAEHPQRNVTVGAKDGVVAVLGGVAPRLTDKLMEGAFFGLQKGEPIAGPTEGALHEPPTGAVRVSGNADGHVFKSSAWTQIQQRPMASLGAALAAGVAIAWARRN</sequence>
<accession>A0A271IX51</accession>
<comment type="similarity">
    <text evidence="1 3">Belongs to the short-chain dehydrogenases/reductases (SDR) family.</text>
</comment>
<dbReference type="InterPro" id="IPR036291">
    <property type="entry name" value="NAD(P)-bd_dom_sf"/>
</dbReference>